<feature type="compositionally biased region" description="Polar residues" evidence="1">
    <location>
        <begin position="280"/>
        <end position="291"/>
    </location>
</feature>
<feature type="region of interest" description="Disordered" evidence="1">
    <location>
        <begin position="136"/>
        <end position="181"/>
    </location>
</feature>
<gene>
    <name evidence="2" type="ORF">FA13DRAFT_890774</name>
</gene>
<evidence type="ECO:0000313" key="3">
    <source>
        <dbReference type="Proteomes" id="UP000298030"/>
    </source>
</evidence>
<reference evidence="2 3" key="1">
    <citation type="journal article" date="2019" name="Nat. Ecol. Evol.">
        <title>Megaphylogeny resolves global patterns of mushroom evolution.</title>
        <authorList>
            <person name="Varga T."/>
            <person name="Krizsan K."/>
            <person name="Foldi C."/>
            <person name="Dima B."/>
            <person name="Sanchez-Garcia M."/>
            <person name="Sanchez-Ramirez S."/>
            <person name="Szollosi G.J."/>
            <person name="Szarkandi J.G."/>
            <person name="Papp V."/>
            <person name="Albert L."/>
            <person name="Andreopoulos W."/>
            <person name="Angelini C."/>
            <person name="Antonin V."/>
            <person name="Barry K.W."/>
            <person name="Bougher N.L."/>
            <person name="Buchanan P."/>
            <person name="Buyck B."/>
            <person name="Bense V."/>
            <person name="Catcheside P."/>
            <person name="Chovatia M."/>
            <person name="Cooper J."/>
            <person name="Damon W."/>
            <person name="Desjardin D."/>
            <person name="Finy P."/>
            <person name="Geml J."/>
            <person name="Haridas S."/>
            <person name="Hughes K."/>
            <person name="Justo A."/>
            <person name="Karasinski D."/>
            <person name="Kautmanova I."/>
            <person name="Kiss B."/>
            <person name="Kocsube S."/>
            <person name="Kotiranta H."/>
            <person name="LaButti K.M."/>
            <person name="Lechner B.E."/>
            <person name="Liimatainen K."/>
            <person name="Lipzen A."/>
            <person name="Lukacs Z."/>
            <person name="Mihaltcheva S."/>
            <person name="Morgado L.N."/>
            <person name="Niskanen T."/>
            <person name="Noordeloos M.E."/>
            <person name="Ohm R.A."/>
            <person name="Ortiz-Santana B."/>
            <person name="Ovrebo C."/>
            <person name="Racz N."/>
            <person name="Riley R."/>
            <person name="Savchenko A."/>
            <person name="Shiryaev A."/>
            <person name="Soop K."/>
            <person name="Spirin V."/>
            <person name="Szebenyi C."/>
            <person name="Tomsovsky M."/>
            <person name="Tulloss R.E."/>
            <person name="Uehling J."/>
            <person name="Grigoriev I.V."/>
            <person name="Vagvolgyi C."/>
            <person name="Papp T."/>
            <person name="Martin F.M."/>
            <person name="Miettinen O."/>
            <person name="Hibbett D.S."/>
            <person name="Nagy L.G."/>
        </authorList>
    </citation>
    <scope>NUCLEOTIDE SEQUENCE [LARGE SCALE GENOMIC DNA]</scope>
    <source>
        <strain evidence="2 3">FP101781</strain>
    </source>
</reference>
<dbReference type="OrthoDB" id="5582146at2759"/>
<feature type="compositionally biased region" description="Polar residues" evidence="1">
    <location>
        <begin position="155"/>
        <end position="167"/>
    </location>
</feature>
<accession>A0A4Y7TSP0</accession>
<comment type="caution">
    <text evidence="2">The sequence shown here is derived from an EMBL/GenBank/DDBJ whole genome shotgun (WGS) entry which is preliminary data.</text>
</comment>
<evidence type="ECO:0000256" key="1">
    <source>
        <dbReference type="SAM" id="MobiDB-lite"/>
    </source>
</evidence>
<dbReference type="EMBL" id="QPFP01000004">
    <property type="protein sequence ID" value="TEB37205.1"/>
    <property type="molecule type" value="Genomic_DNA"/>
</dbReference>
<evidence type="ECO:0000313" key="2">
    <source>
        <dbReference type="EMBL" id="TEB37205.1"/>
    </source>
</evidence>
<dbReference type="Proteomes" id="UP000298030">
    <property type="component" value="Unassembled WGS sequence"/>
</dbReference>
<dbReference type="AlphaFoldDB" id="A0A4Y7TSP0"/>
<keyword evidence="3" id="KW-1185">Reference proteome</keyword>
<protein>
    <submittedName>
        <fullName evidence="2">Uncharacterized protein</fullName>
    </submittedName>
</protein>
<proteinExistence type="predicted"/>
<feature type="compositionally biased region" description="Polar residues" evidence="1">
    <location>
        <begin position="136"/>
        <end position="147"/>
    </location>
</feature>
<name>A0A4Y7TSP0_COPMI</name>
<sequence>MSALVMDQDPPLDHLGSPPFFSELITYVRSISTFPTLPVDQVIIKSVLLCLIAGDKHLILRTPEEDIGLVVKLVAWTLTHVFHYATHRVKIRSRIASSPKALLQSLFLPKPGRRSRSGSNLKVPLAPSYNRSISFPNDLSQARSQSPEPLHGIETQVSSSPRLQHSLTEPAPTRSKPGSHELPHALILSGLERASSAVQQELSSAIADKRVTLAGDGGGVWKFPDGFIVIYICSIHSTERPRIHKSLLDKFAMSHNILVSQSSRQALRSISFSPMHSFSQTPSFSQSNSGSPTTPYTTPLPQTPPYYAKPLPTSQPIRQPPPQIFTQEPFPQSFIETLRKHCRKTHLTPELGLYLSDLFSAARHHPRLDAMLLTAKARKDAEHLARAARVIGSDLTGMELVRPESTDDDESEYFDAQSDTRYGRTIDESSTTNLLRKDSFMYGGSASRISTVSRDDEEDGVVVLDVTEVDVARTMPRIVSHRLSLRSGPEDEILASAVMGATFGGSDGLQFQKGYGGLTIKDVLVDILNKVAITGSMSK</sequence>
<feature type="region of interest" description="Disordered" evidence="1">
    <location>
        <begin position="280"/>
        <end position="314"/>
    </location>
</feature>
<organism evidence="2 3">
    <name type="scientific">Coprinellus micaceus</name>
    <name type="common">Glistening ink-cap mushroom</name>
    <name type="synonym">Coprinus micaceus</name>
    <dbReference type="NCBI Taxonomy" id="71717"/>
    <lineage>
        <taxon>Eukaryota</taxon>
        <taxon>Fungi</taxon>
        <taxon>Dikarya</taxon>
        <taxon>Basidiomycota</taxon>
        <taxon>Agaricomycotina</taxon>
        <taxon>Agaricomycetes</taxon>
        <taxon>Agaricomycetidae</taxon>
        <taxon>Agaricales</taxon>
        <taxon>Agaricineae</taxon>
        <taxon>Psathyrellaceae</taxon>
        <taxon>Coprinellus</taxon>
    </lineage>
</organism>